<protein>
    <recommendedName>
        <fullName evidence="3">Glycosyl transferase family 8</fullName>
    </recommendedName>
</protein>
<evidence type="ECO:0000313" key="1">
    <source>
        <dbReference type="EMBL" id="QDU78817.1"/>
    </source>
</evidence>
<accession>A0A518CHX5</accession>
<dbReference type="Gene3D" id="3.90.550.10">
    <property type="entry name" value="Spore Coat Polysaccharide Biosynthesis Protein SpsA, Chain A"/>
    <property type="match status" value="1"/>
</dbReference>
<sequence>MSDDAQHSSTVDAEHFVTLFDLQFLSLGISLYRSLLKHYPVAELWVVCLDEKVEFALRKLRLPKLHLIPLKTIESAELLEVKPTRSRAEYCWTLTPFTVEAVFSRNDFVRRVTYLDADLYFLDSPASFFVELETHKKQILISEHAYAPEYDQTETSGRFCVQFLTFSRDPAALEVAHWWQARCLECCSEVPVDGKFGDQKYLDDWPTLFGDVVHVAQKTEKTIAPWNVGHQLEKRNGPLDPVFYHFHGLRLYQGGYCRLYSGYQIPNEALYLYDIYLASLTESFQLLSGQGIQVSYPKRNRSPKELARLFKRKWYKTEAWRHLETASF</sequence>
<keyword evidence="2" id="KW-1185">Reference proteome</keyword>
<name>A0A518CHX5_9PLAN</name>
<evidence type="ECO:0000313" key="2">
    <source>
        <dbReference type="Proteomes" id="UP000317178"/>
    </source>
</evidence>
<dbReference type="OrthoDB" id="186344at2"/>
<dbReference type="Proteomes" id="UP000317178">
    <property type="component" value="Chromosome"/>
</dbReference>
<dbReference type="InterPro" id="IPR029044">
    <property type="entry name" value="Nucleotide-diphossugar_trans"/>
</dbReference>
<dbReference type="RefSeq" id="WP_144992858.1">
    <property type="nucleotide sequence ID" value="NZ_CP036281.1"/>
</dbReference>
<organism evidence="1 2">
    <name type="scientific">Polystyrenella longa</name>
    <dbReference type="NCBI Taxonomy" id="2528007"/>
    <lineage>
        <taxon>Bacteria</taxon>
        <taxon>Pseudomonadati</taxon>
        <taxon>Planctomycetota</taxon>
        <taxon>Planctomycetia</taxon>
        <taxon>Planctomycetales</taxon>
        <taxon>Planctomycetaceae</taxon>
        <taxon>Polystyrenella</taxon>
    </lineage>
</organism>
<proteinExistence type="predicted"/>
<evidence type="ECO:0008006" key="3">
    <source>
        <dbReference type="Google" id="ProtNLM"/>
    </source>
</evidence>
<reference evidence="1 2" key="1">
    <citation type="submission" date="2019-02" db="EMBL/GenBank/DDBJ databases">
        <title>Deep-cultivation of Planctomycetes and their phenomic and genomic characterization uncovers novel biology.</title>
        <authorList>
            <person name="Wiegand S."/>
            <person name="Jogler M."/>
            <person name="Boedeker C."/>
            <person name="Pinto D."/>
            <person name="Vollmers J."/>
            <person name="Rivas-Marin E."/>
            <person name="Kohn T."/>
            <person name="Peeters S.H."/>
            <person name="Heuer A."/>
            <person name="Rast P."/>
            <person name="Oberbeckmann S."/>
            <person name="Bunk B."/>
            <person name="Jeske O."/>
            <person name="Meyerdierks A."/>
            <person name="Storesund J.E."/>
            <person name="Kallscheuer N."/>
            <person name="Luecker S."/>
            <person name="Lage O.M."/>
            <person name="Pohl T."/>
            <person name="Merkel B.J."/>
            <person name="Hornburger P."/>
            <person name="Mueller R.-W."/>
            <person name="Bruemmer F."/>
            <person name="Labrenz M."/>
            <person name="Spormann A.M."/>
            <person name="Op den Camp H."/>
            <person name="Overmann J."/>
            <person name="Amann R."/>
            <person name="Jetten M.S.M."/>
            <person name="Mascher T."/>
            <person name="Medema M.H."/>
            <person name="Devos D.P."/>
            <person name="Kaster A.-K."/>
            <person name="Ovreas L."/>
            <person name="Rohde M."/>
            <person name="Galperin M.Y."/>
            <person name="Jogler C."/>
        </authorList>
    </citation>
    <scope>NUCLEOTIDE SEQUENCE [LARGE SCALE GENOMIC DNA]</scope>
    <source>
        <strain evidence="1 2">Pla110</strain>
    </source>
</reference>
<dbReference type="SUPFAM" id="SSF53448">
    <property type="entry name" value="Nucleotide-diphospho-sugar transferases"/>
    <property type="match status" value="1"/>
</dbReference>
<dbReference type="KEGG" id="plon:Pla110_05210"/>
<gene>
    <name evidence="1" type="ORF">Pla110_05210</name>
</gene>
<dbReference type="AlphaFoldDB" id="A0A518CHX5"/>
<dbReference type="EMBL" id="CP036281">
    <property type="protein sequence ID" value="QDU78817.1"/>
    <property type="molecule type" value="Genomic_DNA"/>
</dbReference>